<evidence type="ECO:0000256" key="1">
    <source>
        <dbReference type="SAM" id="MobiDB-lite"/>
    </source>
</evidence>
<reference evidence="2 3" key="1">
    <citation type="submission" date="2015-12" db="EMBL/GenBank/DDBJ databases">
        <title>Draft genome sequence of Moniliophthora roreri, the causal agent of frosty pod rot of cacao.</title>
        <authorList>
            <person name="Aime M.C."/>
            <person name="Diaz-Valderrama J.R."/>
            <person name="Kijpornyongpan T."/>
            <person name="Phillips-Mora W."/>
        </authorList>
    </citation>
    <scope>NUCLEOTIDE SEQUENCE [LARGE SCALE GENOMIC DNA]</scope>
    <source>
        <strain evidence="2 3">MCA 2952</strain>
    </source>
</reference>
<dbReference type="InterPro" id="IPR046521">
    <property type="entry name" value="DUF6698"/>
</dbReference>
<dbReference type="AlphaFoldDB" id="A0A0W0G8R4"/>
<feature type="region of interest" description="Disordered" evidence="1">
    <location>
        <begin position="1"/>
        <end position="24"/>
    </location>
</feature>
<sequence>MWDNEDLEEALSSKPSSSPTNSDDMTDKVYEYLSALCAEWQTTAAKNACTTIVKFAGHLRLVTSLKIVVSNEGVTPTLSSMEMESSESTMATENAEEQYEWAFRVLFVCPSLAFELETGTATKPSITQISNLTEATPGSVAYCVIFFALTTHSTWTWDKVNGMNIQQLYLHVIEIFDKASTKWLEEYWEWFNREVFAKSSNEDMPEENSEMSDLFNEFEQAKKDEGLLEFDFDTPNPPASPNTSEGSADANIVAA</sequence>
<evidence type="ECO:0000313" key="3">
    <source>
        <dbReference type="Proteomes" id="UP000054988"/>
    </source>
</evidence>
<dbReference type="EMBL" id="LATX01000816">
    <property type="protein sequence ID" value="KTB44957.1"/>
    <property type="molecule type" value="Genomic_DNA"/>
</dbReference>
<proteinExistence type="predicted"/>
<comment type="caution">
    <text evidence="2">The sequence shown here is derived from an EMBL/GenBank/DDBJ whole genome shotgun (WGS) entry which is preliminary data.</text>
</comment>
<name>A0A0W0G8R4_MONRR</name>
<evidence type="ECO:0000313" key="2">
    <source>
        <dbReference type="EMBL" id="KTB44957.1"/>
    </source>
</evidence>
<accession>A0A0W0G8R4</accession>
<feature type="region of interest" description="Disordered" evidence="1">
    <location>
        <begin position="230"/>
        <end position="255"/>
    </location>
</feature>
<dbReference type="Pfam" id="PF20414">
    <property type="entry name" value="DUF6698"/>
    <property type="match status" value="1"/>
</dbReference>
<dbReference type="Proteomes" id="UP000054988">
    <property type="component" value="Unassembled WGS sequence"/>
</dbReference>
<feature type="compositionally biased region" description="Low complexity" evidence="1">
    <location>
        <begin position="12"/>
        <end position="22"/>
    </location>
</feature>
<gene>
    <name evidence="2" type="ORF">WG66_2465</name>
</gene>
<organism evidence="2 3">
    <name type="scientific">Moniliophthora roreri</name>
    <name type="common">Frosty pod rot fungus</name>
    <name type="synonym">Monilia roreri</name>
    <dbReference type="NCBI Taxonomy" id="221103"/>
    <lineage>
        <taxon>Eukaryota</taxon>
        <taxon>Fungi</taxon>
        <taxon>Dikarya</taxon>
        <taxon>Basidiomycota</taxon>
        <taxon>Agaricomycotina</taxon>
        <taxon>Agaricomycetes</taxon>
        <taxon>Agaricomycetidae</taxon>
        <taxon>Agaricales</taxon>
        <taxon>Marasmiineae</taxon>
        <taxon>Marasmiaceae</taxon>
        <taxon>Moniliophthora</taxon>
    </lineage>
</organism>
<protein>
    <submittedName>
        <fullName evidence="2">Uncharacterized protein</fullName>
    </submittedName>
</protein>